<feature type="domain" description="Phosphoribosyltransferase" evidence="3">
    <location>
        <begin position="211"/>
        <end position="253"/>
    </location>
</feature>
<gene>
    <name evidence="4" type="ORF">KILIM_060_00130</name>
</gene>
<dbReference type="STRING" id="1184609.KILIM_060_00130"/>
<name>K6WD60_9MICO</name>
<dbReference type="SUPFAM" id="SSF53271">
    <property type="entry name" value="PRTase-like"/>
    <property type="match status" value="1"/>
</dbReference>
<protein>
    <recommendedName>
        <fullName evidence="3">Phosphoribosyltransferase domain-containing protein</fullName>
    </recommendedName>
</protein>
<dbReference type="eggNOG" id="COG1040">
    <property type="taxonomic scope" value="Bacteria"/>
</dbReference>
<evidence type="ECO:0000313" key="5">
    <source>
        <dbReference type="Proteomes" id="UP000008366"/>
    </source>
</evidence>
<comment type="caution">
    <text evidence="4">The sequence shown here is derived from an EMBL/GenBank/DDBJ whole genome shotgun (WGS) entry which is preliminary data.</text>
</comment>
<dbReference type="AlphaFoldDB" id="K6WD60"/>
<dbReference type="EMBL" id="BAHD01000060">
    <property type="protein sequence ID" value="GAB97215.1"/>
    <property type="molecule type" value="Genomic_DNA"/>
</dbReference>
<organism evidence="4 5">
    <name type="scientific">Kineosphaera limosa NBRC 100340</name>
    <dbReference type="NCBI Taxonomy" id="1184609"/>
    <lineage>
        <taxon>Bacteria</taxon>
        <taxon>Bacillati</taxon>
        <taxon>Actinomycetota</taxon>
        <taxon>Actinomycetes</taxon>
        <taxon>Micrococcales</taxon>
        <taxon>Dermatophilaceae</taxon>
        <taxon>Kineosphaera</taxon>
    </lineage>
</organism>
<feature type="region of interest" description="Disordered" evidence="2">
    <location>
        <begin position="113"/>
        <end position="138"/>
    </location>
</feature>
<sequence length="280" mass="29136">MAAPVSRALRGVWRATVDLVLPLTCAGCGAPDHACCPTCRASFGRPRLRRPAWTAVAAFPAAQPLPPTWSAADYSGRVRDLLVAYKDGDRRDLRPVLARALAPVLVAAADHAASAQAGGTGDTSDAYEPGDADDTPVLLVPMPTAPAARRRRGDAPLEDLLGVSAALLYRAGVHLSVEPALRITRRIRDQAHLDAHARMANLHGAYAVTHPGLRGRRCVLVDDVVTTGATLSEAVRALRSVGAEPLACAVLAVTPRTGGSVVRNSGLIPGVRGEGPAAFG</sequence>
<proteinExistence type="inferred from homology"/>
<accession>K6WD60</accession>
<evidence type="ECO:0000313" key="4">
    <source>
        <dbReference type="EMBL" id="GAB97215.1"/>
    </source>
</evidence>
<dbReference type="Gene3D" id="3.40.50.2020">
    <property type="match status" value="1"/>
</dbReference>
<comment type="similarity">
    <text evidence="1">Belongs to the ComF/GntX family.</text>
</comment>
<dbReference type="PANTHER" id="PTHR47505:SF1">
    <property type="entry name" value="DNA UTILIZATION PROTEIN YHGH"/>
    <property type="match status" value="1"/>
</dbReference>
<dbReference type="InterPro" id="IPR029057">
    <property type="entry name" value="PRTase-like"/>
</dbReference>
<dbReference type="InterPro" id="IPR051910">
    <property type="entry name" value="ComF/GntX_DNA_util-trans"/>
</dbReference>
<evidence type="ECO:0000256" key="2">
    <source>
        <dbReference type="SAM" id="MobiDB-lite"/>
    </source>
</evidence>
<evidence type="ECO:0000259" key="3">
    <source>
        <dbReference type="Pfam" id="PF00156"/>
    </source>
</evidence>
<dbReference type="Pfam" id="PF00156">
    <property type="entry name" value="Pribosyltran"/>
    <property type="match status" value="1"/>
</dbReference>
<evidence type="ECO:0000256" key="1">
    <source>
        <dbReference type="ARBA" id="ARBA00008007"/>
    </source>
</evidence>
<dbReference type="PANTHER" id="PTHR47505">
    <property type="entry name" value="DNA UTILIZATION PROTEIN YHGH"/>
    <property type="match status" value="1"/>
</dbReference>
<dbReference type="InterPro" id="IPR000836">
    <property type="entry name" value="PRTase_dom"/>
</dbReference>
<reference evidence="4 5" key="1">
    <citation type="submission" date="2012-08" db="EMBL/GenBank/DDBJ databases">
        <title>Whole genome shotgun sequence of Kineosphaera limosa NBRC 100340.</title>
        <authorList>
            <person name="Yoshida I."/>
            <person name="Isaki S."/>
            <person name="Hosoyama A."/>
            <person name="Tsuchikane K."/>
            <person name="Katsumata H."/>
            <person name="Ando Y."/>
            <person name="Ohji S."/>
            <person name="Hamada M."/>
            <person name="Tamura T."/>
            <person name="Yamazoe A."/>
            <person name="Yamazaki S."/>
            <person name="Fujita N."/>
        </authorList>
    </citation>
    <scope>NUCLEOTIDE SEQUENCE [LARGE SCALE GENOMIC DNA]</scope>
    <source>
        <strain evidence="4 5">NBRC 100340</strain>
    </source>
</reference>
<keyword evidence="5" id="KW-1185">Reference proteome</keyword>
<dbReference type="CDD" id="cd06223">
    <property type="entry name" value="PRTases_typeI"/>
    <property type="match status" value="1"/>
</dbReference>
<dbReference type="Proteomes" id="UP000008366">
    <property type="component" value="Unassembled WGS sequence"/>
</dbReference>